<proteinExistence type="predicted"/>
<evidence type="ECO:0000313" key="1">
    <source>
        <dbReference type="EMBL" id="KKL70233.1"/>
    </source>
</evidence>
<accession>A0A0F9E856</accession>
<sequence>MSKLAPNVNDQMLAEEFRRGLRIVGPHCRIVSRDLEFMFGGGDDVGAALTDMRRDEAKEIH</sequence>
<comment type="caution">
    <text evidence="1">The sequence shown here is derived from an EMBL/GenBank/DDBJ whole genome shotgun (WGS) entry which is preliminary data.</text>
</comment>
<protein>
    <submittedName>
        <fullName evidence="1">Uncharacterized protein</fullName>
    </submittedName>
</protein>
<name>A0A0F9E856_9ZZZZ</name>
<organism evidence="1">
    <name type="scientific">marine sediment metagenome</name>
    <dbReference type="NCBI Taxonomy" id="412755"/>
    <lineage>
        <taxon>unclassified sequences</taxon>
        <taxon>metagenomes</taxon>
        <taxon>ecological metagenomes</taxon>
    </lineage>
</organism>
<gene>
    <name evidence="1" type="ORF">LCGC14_2106960</name>
</gene>
<dbReference type="AlphaFoldDB" id="A0A0F9E856"/>
<reference evidence="1" key="1">
    <citation type="journal article" date="2015" name="Nature">
        <title>Complex archaea that bridge the gap between prokaryotes and eukaryotes.</title>
        <authorList>
            <person name="Spang A."/>
            <person name="Saw J.H."/>
            <person name="Jorgensen S.L."/>
            <person name="Zaremba-Niedzwiedzka K."/>
            <person name="Martijn J."/>
            <person name="Lind A.E."/>
            <person name="van Eijk R."/>
            <person name="Schleper C."/>
            <person name="Guy L."/>
            <person name="Ettema T.J."/>
        </authorList>
    </citation>
    <scope>NUCLEOTIDE SEQUENCE</scope>
</reference>
<dbReference type="EMBL" id="LAZR01025959">
    <property type="protein sequence ID" value="KKL70233.1"/>
    <property type="molecule type" value="Genomic_DNA"/>
</dbReference>